<comment type="caution">
    <text evidence="1">The sequence shown here is derived from an EMBL/GenBank/DDBJ whole genome shotgun (WGS) entry which is preliminary data.</text>
</comment>
<dbReference type="InterPro" id="IPR027266">
    <property type="entry name" value="TrmE/GcvT-like"/>
</dbReference>
<reference evidence="2" key="1">
    <citation type="journal article" date="2019" name="Int. J. Syst. Evol. Microbiol.">
        <title>The Global Catalogue of Microorganisms (GCM) 10K type strain sequencing project: providing services to taxonomists for standard genome sequencing and annotation.</title>
        <authorList>
            <consortium name="The Broad Institute Genomics Platform"/>
            <consortium name="The Broad Institute Genome Sequencing Center for Infectious Disease"/>
            <person name="Wu L."/>
            <person name="Ma J."/>
        </authorList>
    </citation>
    <scope>NUCLEOTIDE SEQUENCE [LARGE SCALE GENOMIC DNA]</scope>
    <source>
        <strain evidence="2">XZYJ18</strain>
    </source>
</reference>
<dbReference type="Pfam" id="PF04268">
    <property type="entry name" value="SoxG"/>
    <property type="match status" value="1"/>
</dbReference>
<dbReference type="SUPFAM" id="SSF103025">
    <property type="entry name" value="Folate-binding domain"/>
    <property type="match status" value="1"/>
</dbReference>
<gene>
    <name evidence="1" type="ORF">ACFPK1_19495</name>
</gene>
<organism evidence="1 2">
    <name type="scientific">Actinomycetospora rhizophila</name>
    <dbReference type="NCBI Taxonomy" id="1416876"/>
    <lineage>
        <taxon>Bacteria</taxon>
        <taxon>Bacillati</taxon>
        <taxon>Actinomycetota</taxon>
        <taxon>Actinomycetes</taxon>
        <taxon>Pseudonocardiales</taxon>
        <taxon>Pseudonocardiaceae</taxon>
        <taxon>Actinomycetospora</taxon>
    </lineage>
</organism>
<accession>A0ABV9ZJM9</accession>
<proteinExistence type="predicted"/>
<protein>
    <submittedName>
        <fullName evidence="1">Sarcosine oxidase subunit gamma</fullName>
    </submittedName>
</protein>
<keyword evidence="2" id="KW-1185">Reference proteome</keyword>
<evidence type="ECO:0000313" key="1">
    <source>
        <dbReference type="EMBL" id="MFC5140432.1"/>
    </source>
</evidence>
<sequence length="212" mass="22018">MADRMADRTLVPVHPLADRWARLAAVADDTGGAIGLDLEAPVAAVDLRVDPDGTGPAAVGAAVGAALPSGPDTWTAHPTGLALRLGPDEWLLTSTTADPEEWEFHVDEVAAAHGGMAVDVSAQRTSVRLRGAAARDLLASGCALDLRPASFPRGRCAQTLLGQTAVLLVAHAVDDLQIVVRSSFAGYVADWLVDAAGEFVLSPVSSRTWETP</sequence>
<name>A0ABV9ZJM9_9PSEU</name>
<dbReference type="Proteomes" id="UP001596175">
    <property type="component" value="Unassembled WGS sequence"/>
</dbReference>
<dbReference type="InterPro" id="IPR007375">
    <property type="entry name" value="SoxG"/>
</dbReference>
<dbReference type="Gene3D" id="3.30.1360.120">
    <property type="entry name" value="Probable tRNA modification gtpase trme, domain 1"/>
    <property type="match status" value="1"/>
</dbReference>
<evidence type="ECO:0000313" key="2">
    <source>
        <dbReference type="Proteomes" id="UP001596175"/>
    </source>
</evidence>
<dbReference type="EMBL" id="JBHSKG010000010">
    <property type="protein sequence ID" value="MFC5140432.1"/>
    <property type="molecule type" value="Genomic_DNA"/>
</dbReference>
<dbReference type="Gene3D" id="3.30.70.1520">
    <property type="entry name" value="Heterotetrameric sarcosine oxidase"/>
    <property type="match status" value="1"/>
</dbReference>
<dbReference type="RefSeq" id="WP_378022592.1">
    <property type="nucleotide sequence ID" value="NZ_JBHSKG010000010.1"/>
</dbReference>